<keyword evidence="2" id="KW-1185">Reference proteome</keyword>
<dbReference type="Gene3D" id="3.90.1200.10">
    <property type="match status" value="1"/>
</dbReference>
<protein>
    <submittedName>
        <fullName evidence="1">Uncharacterized protein</fullName>
    </submittedName>
</protein>
<organism evidence="1 2">
    <name type="scientific">Chelatococcus albus</name>
    <dbReference type="NCBI Taxonomy" id="3047466"/>
    <lineage>
        <taxon>Bacteria</taxon>
        <taxon>Pseudomonadati</taxon>
        <taxon>Pseudomonadota</taxon>
        <taxon>Alphaproteobacteria</taxon>
        <taxon>Hyphomicrobiales</taxon>
        <taxon>Chelatococcaceae</taxon>
        <taxon>Chelatococcus</taxon>
    </lineage>
</organism>
<comment type="caution">
    <text evidence="1">The sequence shown here is derived from an EMBL/GenBank/DDBJ whole genome shotgun (WGS) entry which is preliminary data.</text>
</comment>
<name>A0ABT7AGL5_9HYPH</name>
<reference evidence="1 2" key="1">
    <citation type="submission" date="2023-05" db="EMBL/GenBank/DDBJ databases">
        <title>Chelatococcus sp. nov., a moderately thermophilic bacterium isolated from hot spring microbial mat.</title>
        <authorList>
            <person name="Hu C.-J."/>
            <person name="Li W.-J."/>
        </authorList>
    </citation>
    <scope>NUCLEOTIDE SEQUENCE [LARGE SCALE GENOMIC DNA]</scope>
    <source>
        <strain evidence="1 2">SYSU G07232</strain>
    </source>
</reference>
<sequence>MAWRNDLSLLLGNAHESWAGPEDARAAYDRLFDIHAIAQPDERRLGFYLRLDPLTWG</sequence>
<dbReference type="Proteomes" id="UP001321492">
    <property type="component" value="Unassembled WGS sequence"/>
</dbReference>
<dbReference type="EMBL" id="JASJEV010000005">
    <property type="protein sequence ID" value="MDJ1158503.1"/>
    <property type="molecule type" value="Genomic_DNA"/>
</dbReference>
<evidence type="ECO:0000313" key="2">
    <source>
        <dbReference type="Proteomes" id="UP001321492"/>
    </source>
</evidence>
<gene>
    <name evidence="1" type="ORF">QNA08_09675</name>
</gene>
<evidence type="ECO:0000313" key="1">
    <source>
        <dbReference type="EMBL" id="MDJ1158503.1"/>
    </source>
</evidence>
<accession>A0ABT7AGL5</accession>
<dbReference type="RefSeq" id="WP_283740495.1">
    <property type="nucleotide sequence ID" value="NZ_JASJEV010000005.1"/>
</dbReference>
<proteinExistence type="predicted"/>